<dbReference type="AlphaFoldDB" id="A0A426UX19"/>
<keyword evidence="2" id="KW-0235">DNA replication</keyword>
<dbReference type="PRINTS" id="PR00868">
    <property type="entry name" value="DNAPOLI"/>
</dbReference>
<proteinExistence type="predicted"/>
<organism evidence="5 6">
    <name type="scientific">Glycomyces terrestris</name>
    <dbReference type="NCBI Taxonomy" id="2493553"/>
    <lineage>
        <taxon>Bacteria</taxon>
        <taxon>Bacillati</taxon>
        <taxon>Actinomycetota</taxon>
        <taxon>Actinomycetes</taxon>
        <taxon>Glycomycetales</taxon>
        <taxon>Glycomycetaceae</taxon>
        <taxon>Glycomyces</taxon>
    </lineage>
</organism>
<keyword evidence="5" id="KW-0378">Hydrolase</keyword>
<dbReference type="GO" id="GO:0004527">
    <property type="term" value="F:exonuclease activity"/>
    <property type="evidence" value="ECO:0007669"/>
    <property type="project" value="UniProtKB-KW"/>
</dbReference>
<feature type="domain" description="DNA-directed DNA polymerase family A palm" evidence="4">
    <location>
        <begin position="279"/>
        <end position="470"/>
    </location>
</feature>
<comment type="catalytic activity">
    <reaction evidence="3">
        <text>DNA(n) + a 2'-deoxyribonucleoside 5'-triphosphate = DNA(n+1) + diphosphate</text>
        <dbReference type="Rhea" id="RHEA:22508"/>
        <dbReference type="Rhea" id="RHEA-COMP:17339"/>
        <dbReference type="Rhea" id="RHEA-COMP:17340"/>
        <dbReference type="ChEBI" id="CHEBI:33019"/>
        <dbReference type="ChEBI" id="CHEBI:61560"/>
        <dbReference type="ChEBI" id="CHEBI:173112"/>
        <dbReference type="EC" id="2.7.7.7"/>
    </reaction>
</comment>
<keyword evidence="5" id="KW-0540">Nuclease</keyword>
<evidence type="ECO:0000313" key="6">
    <source>
        <dbReference type="Proteomes" id="UP000277256"/>
    </source>
</evidence>
<protein>
    <recommendedName>
        <fullName evidence="1">DNA-directed DNA polymerase</fullName>
        <ecNumber evidence="1">2.7.7.7</ecNumber>
    </recommendedName>
</protein>
<dbReference type="SMART" id="SM00482">
    <property type="entry name" value="POLAc"/>
    <property type="match status" value="1"/>
</dbReference>
<dbReference type="SUPFAM" id="SSF56672">
    <property type="entry name" value="DNA/RNA polymerases"/>
    <property type="match status" value="1"/>
</dbReference>
<dbReference type="GO" id="GO:0003677">
    <property type="term" value="F:DNA binding"/>
    <property type="evidence" value="ECO:0007669"/>
    <property type="project" value="InterPro"/>
</dbReference>
<dbReference type="PANTHER" id="PTHR10133:SF27">
    <property type="entry name" value="DNA POLYMERASE NU"/>
    <property type="match status" value="1"/>
</dbReference>
<sequence>MPLPGGEVAYHRDLAGAVRAAEAGGGPRWVVADAARDYAVLLEAGARLDRVRDLRLAERILSRVEAHEPPAFVVASDPDAGTLFEREPEPVDGPAELTRLQAAWLDQRRRTANAAIPGLGALLAAESAGALVAAEMGRTGVPFDREVHDRLLRDLLGPRPAKGLRPRKLQALADRVSEAFGHQLNPDSTKQVLAAFHAAGVEVKTTHAWELHSVDHPAVEALKVYREHARVWSAFGWNWADAWVGEGPGGRGRFRPVYIVGGADTGRWGTDGGGALQLPHSVREAIRADPGWKLVAADAAQLEPRLLAAISGDRAMIAATAADDLYTELAPSLGGERGKAKIALISAMYGGTAGDARQLVLLMRERFPAAFEKVESAARTGEKGGLVRTWLGRTVPAPSERWWRMLSSEDGTKASSSRGRFTRNFIVQGTAAEWALVLLALLRRELFERGLGELVFFLHDEVMVHCPAERAPEVAAAIERAAEAATRTLFGDVPVRIPLRPKIVDSYAEAK</sequence>
<dbReference type="GO" id="GO:0006302">
    <property type="term" value="P:double-strand break repair"/>
    <property type="evidence" value="ECO:0007669"/>
    <property type="project" value="TreeGrafter"/>
</dbReference>
<dbReference type="NCBIfam" id="NF011538">
    <property type="entry name" value="PRK14975.1-1"/>
    <property type="match status" value="1"/>
</dbReference>
<dbReference type="GO" id="GO:0006261">
    <property type="term" value="P:DNA-templated DNA replication"/>
    <property type="evidence" value="ECO:0007669"/>
    <property type="project" value="InterPro"/>
</dbReference>
<dbReference type="OrthoDB" id="4414061at2"/>
<evidence type="ECO:0000256" key="1">
    <source>
        <dbReference type="ARBA" id="ARBA00012417"/>
    </source>
</evidence>
<dbReference type="Pfam" id="PF00476">
    <property type="entry name" value="DNA_pol_A"/>
    <property type="match status" value="1"/>
</dbReference>
<name>A0A426UX19_9ACTN</name>
<dbReference type="Gene3D" id="1.10.150.20">
    <property type="entry name" value="5' to 3' exonuclease, C-terminal subdomain"/>
    <property type="match status" value="1"/>
</dbReference>
<dbReference type="InterPro" id="IPR002298">
    <property type="entry name" value="DNA_polymerase_A"/>
</dbReference>
<evidence type="ECO:0000256" key="2">
    <source>
        <dbReference type="ARBA" id="ARBA00022705"/>
    </source>
</evidence>
<evidence type="ECO:0000256" key="3">
    <source>
        <dbReference type="ARBA" id="ARBA00049244"/>
    </source>
</evidence>
<accession>A0A426UX19</accession>
<reference evidence="5 6" key="1">
    <citation type="submission" date="2018-12" db="EMBL/GenBank/DDBJ databases">
        <title>Glycomyces sp. YIM 121974 draft genome.</title>
        <authorList>
            <person name="Li Q."/>
        </authorList>
    </citation>
    <scope>NUCLEOTIDE SEQUENCE [LARGE SCALE GENOMIC DNA]</scope>
    <source>
        <strain evidence="5 6">YIM 121974</strain>
    </source>
</reference>
<evidence type="ECO:0000313" key="5">
    <source>
        <dbReference type="EMBL" id="RRR98761.1"/>
    </source>
</evidence>
<dbReference type="EMBL" id="RSEB01000004">
    <property type="protein sequence ID" value="RRR98761.1"/>
    <property type="molecule type" value="Genomic_DNA"/>
</dbReference>
<keyword evidence="5" id="KW-0269">Exonuclease</keyword>
<dbReference type="InterPro" id="IPR001098">
    <property type="entry name" value="DNA-dir_DNA_pol_A_palm_dom"/>
</dbReference>
<comment type="caution">
    <text evidence="5">The sequence shown here is derived from an EMBL/GenBank/DDBJ whole genome shotgun (WGS) entry which is preliminary data.</text>
</comment>
<dbReference type="EC" id="2.7.7.7" evidence="1"/>
<dbReference type="Gene3D" id="3.30.70.370">
    <property type="match status" value="1"/>
</dbReference>
<dbReference type="Proteomes" id="UP000277256">
    <property type="component" value="Unassembled WGS sequence"/>
</dbReference>
<dbReference type="InterPro" id="IPR043502">
    <property type="entry name" value="DNA/RNA_pol_sf"/>
</dbReference>
<gene>
    <name evidence="5" type="ORF">EIW28_16995</name>
</gene>
<dbReference type="PANTHER" id="PTHR10133">
    <property type="entry name" value="DNA POLYMERASE I"/>
    <property type="match status" value="1"/>
</dbReference>
<keyword evidence="6" id="KW-1185">Reference proteome</keyword>
<evidence type="ECO:0000259" key="4">
    <source>
        <dbReference type="SMART" id="SM00482"/>
    </source>
</evidence>
<dbReference type="GO" id="GO:0003887">
    <property type="term" value="F:DNA-directed DNA polymerase activity"/>
    <property type="evidence" value="ECO:0007669"/>
    <property type="project" value="UniProtKB-EC"/>
</dbReference>